<evidence type="ECO:0000259" key="1">
    <source>
        <dbReference type="Pfam" id="PF21941"/>
    </source>
</evidence>
<evidence type="ECO:0000313" key="2">
    <source>
        <dbReference type="EMBL" id="MBB3152452.1"/>
    </source>
</evidence>
<dbReference type="Pfam" id="PF21941">
    <property type="entry name" value="SMEK_N"/>
    <property type="match status" value="1"/>
</dbReference>
<dbReference type="Proteomes" id="UP000518605">
    <property type="component" value="Unassembled WGS sequence"/>
</dbReference>
<sequence length="339" mass="39718">MAFMRQKELDDIMKGLSLLQYYIKFSSNKLDIHTTNKQCESFFAGLFNLMYGYNLKTLKKNYPAIDLKDKVNKFAVQITSNGLKDKLKYTVNKFEKKAFYKDFDTLLHFIIGEKCFTPPIKNPYTFKRGEFDVFVADAVVNSDKYQIVVQDLYGLILEIDALDDEKLSEVRKYINKNINQVIEAVRQPLYDHVPETVHPYKATAYFYHFKFDKKEQQDVKVQLDKLADVLADLEDNTRRYLYFATTCLRSHSSGLGLIVSEPTLRKKLNLTKEQVREEIEILERSGFISIDTINDDMAFVLNYYDEDGNEMLQDLIKFCQKQDRSLEDLIIDLDFSQLD</sequence>
<gene>
    <name evidence="2" type="ORF">FHS16_002502</name>
</gene>
<dbReference type="AlphaFoldDB" id="A0A7W5C7J7"/>
<evidence type="ECO:0000313" key="3">
    <source>
        <dbReference type="Proteomes" id="UP000518605"/>
    </source>
</evidence>
<name>A0A7W5C7J7_9BACL</name>
<keyword evidence="3" id="KW-1185">Reference proteome</keyword>
<protein>
    <recommendedName>
        <fullName evidence="1">SMEK domain-containing protein</fullName>
    </recommendedName>
</protein>
<comment type="caution">
    <text evidence="2">The sequence shown here is derived from an EMBL/GenBank/DDBJ whole genome shotgun (WGS) entry which is preliminary data.</text>
</comment>
<feature type="domain" description="SMEK" evidence="1">
    <location>
        <begin position="12"/>
        <end position="115"/>
    </location>
</feature>
<proteinExistence type="predicted"/>
<dbReference type="NCBIfam" id="NF033859">
    <property type="entry name" value="SMEK_N"/>
    <property type="match status" value="1"/>
</dbReference>
<accession>A0A7W5C7J7</accession>
<organism evidence="2 3">
    <name type="scientific">Paenibacillus endophyticus</name>
    <dbReference type="NCBI Taxonomy" id="1294268"/>
    <lineage>
        <taxon>Bacteria</taxon>
        <taxon>Bacillati</taxon>
        <taxon>Bacillota</taxon>
        <taxon>Bacilli</taxon>
        <taxon>Bacillales</taxon>
        <taxon>Paenibacillaceae</taxon>
        <taxon>Paenibacillus</taxon>
    </lineage>
</organism>
<dbReference type="InterPro" id="IPR047740">
    <property type="entry name" value="SMEK_dom"/>
</dbReference>
<dbReference type="EMBL" id="JACHXW010000006">
    <property type="protein sequence ID" value="MBB3152452.1"/>
    <property type="molecule type" value="Genomic_DNA"/>
</dbReference>
<reference evidence="2 3" key="1">
    <citation type="submission" date="2020-08" db="EMBL/GenBank/DDBJ databases">
        <title>Genomic Encyclopedia of Type Strains, Phase III (KMG-III): the genomes of soil and plant-associated and newly described type strains.</title>
        <authorList>
            <person name="Whitman W."/>
        </authorList>
    </citation>
    <scope>NUCLEOTIDE SEQUENCE [LARGE SCALE GENOMIC DNA]</scope>
    <source>
        <strain evidence="2 3">CECT 8234</strain>
    </source>
</reference>